<comment type="subcellular location">
    <subcellularLocation>
        <location evidence="4">Nucleus</location>
    </subcellularLocation>
</comment>
<dbReference type="STRING" id="554055.A0A2P6VNE8"/>
<evidence type="ECO:0000256" key="2">
    <source>
        <dbReference type="ARBA" id="ARBA00001947"/>
    </source>
</evidence>
<dbReference type="Pfam" id="PF05011">
    <property type="entry name" value="DBR1"/>
    <property type="match status" value="1"/>
</dbReference>
<name>A0A2P6VNE8_9CHLO</name>
<evidence type="ECO:0000259" key="14">
    <source>
        <dbReference type="SMART" id="SM01124"/>
    </source>
</evidence>
<dbReference type="InterPro" id="IPR004843">
    <property type="entry name" value="Calcineurin-like_PHP"/>
</dbReference>
<comment type="cofactor">
    <cofactor evidence="1">
        <name>Mn(2+)</name>
        <dbReference type="ChEBI" id="CHEBI:29035"/>
    </cofactor>
</comment>
<keyword evidence="12" id="KW-0539">Nucleus</keyword>
<dbReference type="GO" id="GO:0000398">
    <property type="term" value="P:mRNA splicing, via spliceosome"/>
    <property type="evidence" value="ECO:0007669"/>
    <property type="project" value="TreeGrafter"/>
</dbReference>
<keyword evidence="6" id="KW-0507">mRNA processing</keyword>
<feature type="region of interest" description="Disordered" evidence="13">
    <location>
        <begin position="426"/>
        <end position="462"/>
    </location>
</feature>
<protein>
    <submittedName>
        <fullName evidence="15">Lariat debranching enzyme</fullName>
    </submittedName>
</protein>
<evidence type="ECO:0000256" key="12">
    <source>
        <dbReference type="ARBA" id="ARBA00023242"/>
    </source>
</evidence>
<dbReference type="CDD" id="cd00844">
    <property type="entry name" value="MPP_Dbr1_N"/>
    <property type="match status" value="1"/>
</dbReference>
<comment type="similarity">
    <text evidence="5">Belongs to the lariat debranching enzyme family.</text>
</comment>
<keyword evidence="9" id="KW-0862">Zinc</keyword>
<dbReference type="OrthoDB" id="407609at2759"/>
<dbReference type="AlphaFoldDB" id="A0A2P6VNE8"/>
<feature type="domain" description="Lariat debranching enzyme C-terminal" evidence="14">
    <location>
        <begin position="278"/>
        <end position="419"/>
    </location>
</feature>
<feature type="compositionally biased region" description="Acidic residues" evidence="13">
    <location>
        <begin position="442"/>
        <end position="461"/>
    </location>
</feature>
<dbReference type="SUPFAM" id="SSF56300">
    <property type="entry name" value="Metallo-dependent phosphatases"/>
    <property type="match status" value="1"/>
</dbReference>
<dbReference type="GO" id="GO:0046872">
    <property type="term" value="F:metal ion binding"/>
    <property type="evidence" value="ECO:0007669"/>
    <property type="project" value="UniProtKB-KW"/>
</dbReference>
<evidence type="ECO:0000256" key="6">
    <source>
        <dbReference type="ARBA" id="ARBA00022664"/>
    </source>
</evidence>
<evidence type="ECO:0000256" key="7">
    <source>
        <dbReference type="ARBA" id="ARBA00022723"/>
    </source>
</evidence>
<accession>A0A2P6VNE8</accession>
<evidence type="ECO:0000256" key="1">
    <source>
        <dbReference type="ARBA" id="ARBA00001936"/>
    </source>
</evidence>
<keyword evidence="11" id="KW-0464">Manganese</keyword>
<comment type="cofactor">
    <cofactor evidence="3">
        <name>Fe(2+)</name>
        <dbReference type="ChEBI" id="CHEBI:29033"/>
    </cofactor>
</comment>
<evidence type="ECO:0000256" key="11">
    <source>
        <dbReference type="ARBA" id="ARBA00023211"/>
    </source>
</evidence>
<evidence type="ECO:0000256" key="9">
    <source>
        <dbReference type="ARBA" id="ARBA00022833"/>
    </source>
</evidence>
<dbReference type="InterPro" id="IPR029052">
    <property type="entry name" value="Metallo-depent_PP-like"/>
</dbReference>
<evidence type="ECO:0000313" key="15">
    <source>
        <dbReference type="EMBL" id="PSC75631.1"/>
    </source>
</evidence>
<evidence type="ECO:0000256" key="10">
    <source>
        <dbReference type="ARBA" id="ARBA00023004"/>
    </source>
</evidence>
<evidence type="ECO:0000313" key="16">
    <source>
        <dbReference type="Proteomes" id="UP000239649"/>
    </source>
</evidence>
<keyword evidence="16" id="KW-1185">Reference proteome</keyword>
<evidence type="ECO:0000256" key="5">
    <source>
        <dbReference type="ARBA" id="ARBA00006045"/>
    </source>
</evidence>
<feature type="region of interest" description="Disordered" evidence="13">
    <location>
        <begin position="250"/>
        <end position="288"/>
    </location>
</feature>
<sequence>MGEPQQKRGVRIAIEGCGHGELDKIYETMAALERQEGKKIDLLICCGDFQAVRNMDDLECMACPPKYRHIATFWKYYSGQVETPYPTIFIGGNHEAANHLWELYYGGWAAPRIWFLGYAGVVRFGGVRIGGLSGIYKEPHYRQGHYEWPPYNPSTMRSAYHVRELEVHRLLRLRQPVDVFLSHDWPQGIARHGDTARLLQRKAFLRGEIADNSLGSPPAAQLLDSLQPSYWFSAHLHTKFAALYVHRRQQQQGQQQQGPTPVAAGPPAAQLAAQQGQQQGQQQGGKPEATRFLSLDKCLPGRSFLQVVDFPEADGPLEFEYDAEWLAVLRSTHGLLSLQRRPAALPRAAPAPTAAALAEVERLLGERNGGATVPQNFQLTAPPFDPNDPRMKQGHMPQRPVRNPQTEAFLSMLDLPYNLDWAGAAAAGGGAGSSAGASEVSDPSEIELGDDTVEDGEEPETDPALAAVLGQQMAAAAANNPEEIELDF</sequence>
<dbReference type="InterPro" id="IPR041816">
    <property type="entry name" value="Dbr1_N"/>
</dbReference>
<proteinExistence type="inferred from homology"/>
<organism evidence="15 16">
    <name type="scientific">Micractinium conductrix</name>
    <dbReference type="NCBI Taxonomy" id="554055"/>
    <lineage>
        <taxon>Eukaryota</taxon>
        <taxon>Viridiplantae</taxon>
        <taxon>Chlorophyta</taxon>
        <taxon>core chlorophytes</taxon>
        <taxon>Trebouxiophyceae</taxon>
        <taxon>Chlorellales</taxon>
        <taxon>Chlorellaceae</taxon>
        <taxon>Chlorella clade</taxon>
        <taxon>Micractinium</taxon>
    </lineage>
</organism>
<dbReference type="PANTHER" id="PTHR12849:SF0">
    <property type="entry name" value="LARIAT DEBRANCHING ENZYME"/>
    <property type="match status" value="1"/>
</dbReference>
<dbReference type="GO" id="GO:0008419">
    <property type="term" value="F:RNA lariat debranching enzyme activity"/>
    <property type="evidence" value="ECO:0007669"/>
    <property type="project" value="TreeGrafter"/>
</dbReference>
<feature type="compositionally biased region" description="Low complexity" evidence="13">
    <location>
        <begin position="250"/>
        <end position="285"/>
    </location>
</feature>
<evidence type="ECO:0000256" key="3">
    <source>
        <dbReference type="ARBA" id="ARBA00001954"/>
    </source>
</evidence>
<dbReference type="PANTHER" id="PTHR12849">
    <property type="entry name" value="RNA LARIAT DEBRANCHING ENZYME"/>
    <property type="match status" value="1"/>
</dbReference>
<dbReference type="SMART" id="SM01124">
    <property type="entry name" value="DBR1"/>
    <property type="match status" value="1"/>
</dbReference>
<keyword evidence="10" id="KW-0408">Iron</keyword>
<evidence type="ECO:0000256" key="4">
    <source>
        <dbReference type="ARBA" id="ARBA00004123"/>
    </source>
</evidence>
<evidence type="ECO:0000256" key="13">
    <source>
        <dbReference type="SAM" id="MobiDB-lite"/>
    </source>
</evidence>
<dbReference type="Proteomes" id="UP000239649">
    <property type="component" value="Unassembled WGS sequence"/>
</dbReference>
<dbReference type="EMBL" id="LHPF02000002">
    <property type="protein sequence ID" value="PSC75631.1"/>
    <property type="molecule type" value="Genomic_DNA"/>
</dbReference>
<dbReference type="GO" id="GO:0005634">
    <property type="term" value="C:nucleus"/>
    <property type="evidence" value="ECO:0007669"/>
    <property type="project" value="UniProtKB-SubCell"/>
</dbReference>
<gene>
    <name evidence="15" type="ORF">C2E20_1489</name>
</gene>
<comment type="caution">
    <text evidence="15">The sequence shown here is derived from an EMBL/GenBank/DDBJ whole genome shotgun (WGS) entry which is preliminary data.</text>
</comment>
<reference evidence="15 16" key="1">
    <citation type="journal article" date="2018" name="Plant J.">
        <title>Genome sequences of Chlorella sorokiniana UTEX 1602 and Micractinium conductrix SAG 241.80: implications to maltose excretion by a green alga.</title>
        <authorList>
            <person name="Arriola M.B."/>
            <person name="Velmurugan N."/>
            <person name="Zhang Y."/>
            <person name="Plunkett M.H."/>
            <person name="Hondzo H."/>
            <person name="Barney B.M."/>
        </authorList>
    </citation>
    <scope>NUCLEOTIDE SEQUENCE [LARGE SCALE GENOMIC DNA]</scope>
    <source>
        <strain evidence="15 16">SAG 241.80</strain>
    </source>
</reference>
<keyword evidence="7" id="KW-0479">Metal-binding</keyword>
<keyword evidence="8" id="KW-0378">Hydrolase</keyword>
<dbReference type="FunFam" id="3.60.21.10:FF:000035">
    <property type="entry name" value="Lariat debranching enzyme"/>
    <property type="match status" value="1"/>
</dbReference>
<dbReference type="InterPro" id="IPR007708">
    <property type="entry name" value="DBR1_C"/>
</dbReference>
<evidence type="ECO:0000256" key="8">
    <source>
        <dbReference type="ARBA" id="ARBA00022801"/>
    </source>
</evidence>
<feature type="region of interest" description="Disordered" evidence="13">
    <location>
        <begin position="370"/>
        <end position="399"/>
    </location>
</feature>
<dbReference type="Pfam" id="PF00149">
    <property type="entry name" value="Metallophos"/>
    <property type="match status" value="1"/>
</dbReference>
<comment type="cofactor">
    <cofactor evidence="2">
        <name>Zn(2+)</name>
        <dbReference type="ChEBI" id="CHEBI:29105"/>
    </cofactor>
</comment>